<dbReference type="WBParaSite" id="PS1159_v2.g16951.t1">
    <property type="protein sequence ID" value="PS1159_v2.g16951.t1"/>
    <property type="gene ID" value="PS1159_v2.g16951"/>
</dbReference>
<evidence type="ECO:0000313" key="1">
    <source>
        <dbReference type="Proteomes" id="UP000887580"/>
    </source>
</evidence>
<protein>
    <submittedName>
        <fullName evidence="2">DUF19 domain-containing protein</fullName>
    </submittedName>
</protein>
<evidence type="ECO:0000313" key="2">
    <source>
        <dbReference type="WBParaSite" id="PS1159_v2.g16951.t1"/>
    </source>
</evidence>
<reference evidence="2" key="1">
    <citation type="submission" date="2022-11" db="UniProtKB">
        <authorList>
            <consortium name="WormBaseParasite"/>
        </authorList>
    </citation>
    <scope>IDENTIFICATION</scope>
</reference>
<organism evidence="1 2">
    <name type="scientific">Panagrolaimus sp. PS1159</name>
    <dbReference type="NCBI Taxonomy" id="55785"/>
    <lineage>
        <taxon>Eukaryota</taxon>
        <taxon>Metazoa</taxon>
        <taxon>Ecdysozoa</taxon>
        <taxon>Nematoda</taxon>
        <taxon>Chromadorea</taxon>
        <taxon>Rhabditida</taxon>
        <taxon>Tylenchina</taxon>
        <taxon>Panagrolaimomorpha</taxon>
        <taxon>Panagrolaimoidea</taxon>
        <taxon>Panagrolaimidae</taxon>
        <taxon>Panagrolaimus</taxon>
    </lineage>
</organism>
<sequence length="445" mass="49702">MFLRLFVFCFFLCSVSTVVSFRTPCADQTQRCGVLIEEFEKKIQDLKALAFRRCFLHPACMQEKIAFDDCYSKALRAVRAPFNGETTPNDSFFDSSERFRAQVEACLGSPDEQPFGYSGNEFSEQNSIFEPIVFSTELADRMWSLPETREGFSKLCQKRDYGRLFGDGISRILDTSKPAINNLNTSCILRQSEIECYDKALENDEKFQQTIKNRDQTLQGCIQSIRLQSHCRGNDSGHSKECLCNAREEFDNRLQASLLECTRKSDIGKLYAELLEKGIDQKNLSPTNDDAEVIGAETITEDLKEDETTSKPMSKQRYHPNSQQSQQTITTNQITPGAVINGQCLCACPTVSPFAPTSSQSFSSYSTDQFNQKPSTVANIPPQSTSASNGMASTYTGYRGGYYPPQYSQQRTPSSTSSATDSLAAVEMGISDGFGRFFNGYPPPI</sequence>
<dbReference type="Proteomes" id="UP000887580">
    <property type="component" value="Unplaced"/>
</dbReference>
<proteinExistence type="predicted"/>
<accession>A0AC35FHH8</accession>
<name>A0AC35FHH8_9BILA</name>